<evidence type="ECO:0000256" key="1">
    <source>
        <dbReference type="ARBA" id="ARBA00009477"/>
    </source>
</evidence>
<dbReference type="PANTHER" id="PTHR30469">
    <property type="entry name" value="MULTIDRUG RESISTANCE PROTEIN MDTA"/>
    <property type="match status" value="1"/>
</dbReference>
<evidence type="ECO:0000259" key="6">
    <source>
        <dbReference type="Pfam" id="PF25954"/>
    </source>
</evidence>
<evidence type="ECO:0000259" key="5">
    <source>
        <dbReference type="Pfam" id="PF25917"/>
    </source>
</evidence>
<proteinExistence type="inferred from homology"/>
<dbReference type="Gene3D" id="2.40.420.20">
    <property type="match status" value="1"/>
</dbReference>
<gene>
    <name evidence="8" type="ORF">HZA61_01285</name>
</gene>
<reference evidence="8" key="1">
    <citation type="submission" date="2020-07" db="EMBL/GenBank/DDBJ databases">
        <title>Huge and variable diversity of episymbiotic CPR bacteria and DPANN archaea in groundwater ecosystems.</title>
        <authorList>
            <person name="He C.Y."/>
            <person name="Keren R."/>
            <person name="Whittaker M."/>
            <person name="Farag I.F."/>
            <person name="Doudna J."/>
            <person name="Cate J.H.D."/>
            <person name="Banfield J.F."/>
        </authorList>
    </citation>
    <scope>NUCLEOTIDE SEQUENCE</scope>
    <source>
        <strain evidence="8">NC_groundwater_1813_Pr3_B-0.1um_71_17</strain>
    </source>
</reference>
<feature type="coiled-coil region" evidence="2">
    <location>
        <begin position="123"/>
        <end position="188"/>
    </location>
</feature>
<feature type="region of interest" description="Disordered" evidence="3">
    <location>
        <begin position="1"/>
        <end position="22"/>
    </location>
</feature>
<evidence type="ECO:0000256" key="2">
    <source>
        <dbReference type="SAM" id="Coils"/>
    </source>
</evidence>
<evidence type="ECO:0000256" key="4">
    <source>
        <dbReference type="SAM" id="Phobius"/>
    </source>
</evidence>
<keyword evidence="4" id="KW-0472">Membrane</keyword>
<comment type="caution">
    <text evidence="8">The sequence shown here is derived from an EMBL/GenBank/DDBJ whole genome shotgun (WGS) entry which is preliminary data.</text>
</comment>
<dbReference type="InterPro" id="IPR058625">
    <property type="entry name" value="MdtA-like_BSH"/>
</dbReference>
<dbReference type="AlphaFoldDB" id="A0A933SDQ9"/>
<dbReference type="Pfam" id="PF25954">
    <property type="entry name" value="Beta-barrel_RND_2"/>
    <property type="match status" value="1"/>
</dbReference>
<keyword evidence="4" id="KW-0812">Transmembrane</keyword>
<dbReference type="GO" id="GO:1990281">
    <property type="term" value="C:efflux pump complex"/>
    <property type="evidence" value="ECO:0007669"/>
    <property type="project" value="TreeGrafter"/>
</dbReference>
<dbReference type="SUPFAM" id="SSF111369">
    <property type="entry name" value="HlyD-like secretion proteins"/>
    <property type="match status" value="1"/>
</dbReference>
<protein>
    <submittedName>
        <fullName evidence="8">Efflux RND transporter periplasmic adaptor subunit</fullName>
    </submittedName>
</protein>
<dbReference type="NCBIfam" id="TIGR01730">
    <property type="entry name" value="RND_mfp"/>
    <property type="match status" value="1"/>
</dbReference>
<evidence type="ECO:0000313" key="8">
    <source>
        <dbReference type="EMBL" id="MBI5168099.1"/>
    </source>
</evidence>
<dbReference type="GO" id="GO:0015562">
    <property type="term" value="F:efflux transmembrane transporter activity"/>
    <property type="evidence" value="ECO:0007669"/>
    <property type="project" value="TreeGrafter"/>
</dbReference>
<dbReference type="Gene3D" id="1.10.287.470">
    <property type="entry name" value="Helix hairpin bin"/>
    <property type="match status" value="1"/>
</dbReference>
<feature type="domain" description="Multidrug resistance protein MdtA-like barrel-sandwich hybrid" evidence="5">
    <location>
        <begin position="83"/>
        <end position="215"/>
    </location>
</feature>
<evidence type="ECO:0000259" key="7">
    <source>
        <dbReference type="Pfam" id="PF25989"/>
    </source>
</evidence>
<dbReference type="Pfam" id="PF25989">
    <property type="entry name" value="YknX_C"/>
    <property type="match status" value="1"/>
</dbReference>
<dbReference type="InterPro" id="IPR058637">
    <property type="entry name" value="YknX-like_C"/>
</dbReference>
<sequence>MTPPSDLSALKIDRSNTPPSRSGMPLGAVVAVVVALAVAAFLFLPRMLKGAPAVTVGLAEATGGGSATGDGITANGYVVARTKASVSSKILGRLAWIGVTEGSRVNTGDVIARIEDAEYAAAAANAQANVSQFEAQLAQAKRDLKRSQSLRGENLVAESALEESQTRVEVLTAQLASARAQARLAEANLANTRVVAPFAGTVLRKDAEVGEIVAPSSAGGGLTRTAIVTMADLQTLEVEVDVNEAYIAQVRNGQDARITLDAYPDTSFTGRVRQVVPTADRQKATVLVKVSILDRDSRILSEMGAKVVFVSRGADRAAAPRRVLAPAAAVVQESGSAHVWVVANDAVRRVSVDVGATRGDKIEIRQGLTGGESLVLQPPATLKDGMRVKLASR</sequence>
<organism evidence="8 9">
    <name type="scientific">Eiseniibacteriota bacterium</name>
    <dbReference type="NCBI Taxonomy" id="2212470"/>
    <lineage>
        <taxon>Bacteria</taxon>
        <taxon>Candidatus Eiseniibacteriota</taxon>
    </lineage>
</organism>
<evidence type="ECO:0000313" key="9">
    <source>
        <dbReference type="Proteomes" id="UP000696931"/>
    </source>
</evidence>
<dbReference type="InterPro" id="IPR006143">
    <property type="entry name" value="RND_pump_MFP"/>
</dbReference>
<comment type="similarity">
    <text evidence="1">Belongs to the membrane fusion protein (MFP) (TC 8.A.1) family.</text>
</comment>
<evidence type="ECO:0000256" key="3">
    <source>
        <dbReference type="SAM" id="MobiDB-lite"/>
    </source>
</evidence>
<dbReference type="PANTHER" id="PTHR30469:SF38">
    <property type="entry name" value="HLYD FAMILY SECRETION PROTEIN"/>
    <property type="match status" value="1"/>
</dbReference>
<dbReference type="Proteomes" id="UP000696931">
    <property type="component" value="Unassembled WGS sequence"/>
</dbReference>
<feature type="domain" description="YknX-like C-terminal permuted SH3-like" evidence="7">
    <location>
        <begin position="326"/>
        <end position="389"/>
    </location>
</feature>
<keyword evidence="2" id="KW-0175">Coiled coil</keyword>
<accession>A0A933SDQ9</accession>
<dbReference type="Pfam" id="PF25917">
    <property type="entry name" value="BSH_RND"/>
    <property type="match status" value="1"/>
</dbReference>
<dbReference type="InterPro" id="IPR058792">
    <property type="entry name" value="Beta-barrel_RND_2"/>
</dbReference>
<feature type="transmembrane region" description="Helical" evidence="4">
    <location>
        <begin position="24"/>
        <end position="44"/>
    </location>
</feature>
<dbReference type="Gene3D" id="2.40.30.170">
    <property type="match status" value="1"/>
</dbReference>
<dbReference type="Gene3D" id="2.40.50.100">
    <property type="match status" value="1"/>
</dbReference>
<dbReference type="EMBL" id="JACRIW010000011">
    <property type="protein sequence ID" value="MBI5168099.1"/>
    <property type="molecule type" value="Genomic_DNA"/>
</dbReference>
<keyword evidence="4" id="KW-1133">Transmembrane helix</keyword>
<feature type="domain" description="CusB-like beta-barrel" evidence="6">
    <location>
        <begin position="238"/>
        <end position="311"/>
    </location>
</feature>
<name>A0A933SDQ9_UNCEI</name>